<evidence type="ECO:0000256" key="1">
    <source>
        <dbReference type="ARBA" id="ARBA00011063"/>
    </source>
</evidence>
<dbReference type="CDD" id="cd16343">
    <property type="entry name" value="LMWPTP"/>
    <property type="match status" value="1"/>
</dbReference>
<evidence type="ECO:0000313" key="8">
    <source>
        <dbReference type="EMBL" id="MDR9888814.1"/>
    </source>
</evidence>
<organism evidence="8 9">
    <name type="scientific">Pseudenterobacter timonensis</name>
    <dbReference type="NCBI Taxonomy" id="1755099"/>
    <lineage>
        <taxon>Bacteria</taxon>
        <taxon>Pseudomonadati</taxon>
        <taxon>Pseudomonadota</taxon>
        <taxon>Gammaproteobacteria</taxon>
        <taxon>Enterobacterales</taxon>
        <taxon>Enterobacteriaceae</taxon>
        <taxon>Pseudenterobacter</taxon>
    </lineage>
</organism>
<dbReference type="InterPro" id="IPR050438">
    <property type="entry name" value="LMW_PTPase"/>
</dbReference>
<dbReference type="InterPro" id="IPR023485">
    <property type="entry name" value="Ptyr_pPase"/>
</dbReference>
<dbReference type="RefSeq" id="WP_310823907.1">
    <property type="nucleotide sequence ID" value="NZ_JAQGEC010000001.1"/>
</dbReference>
<evidence type="ECO:0000256" key="2">
    <source>
        <dbReference type="ARBA" id="ARBA00013064"/>
    </source>
</evidence>
<feature type="active site" description="Proton donor" evidence="6">
    <location>
        <position position="119"/>
    </location>
</feature>
<dbReference type="FunFam" id="3.40.50.2300:FF:000041">
    <property type="entry name" value="Low molecular weight protein-tyrosine-phosphatase"/>
    <property type="match status" value="1"/>
</dbReference>
<dbReference type="Pfam" id="PF01451">
    <property type="entry name" value="LMWPc"/>
    <property type="match status" value="1"/>
</dbReference>
<comment type="caution">
    <text evidence="8">The sequence shown here is derived from an EMBL/GenBank/DDBJ whole genome shotgun (WGS) entry which is preliminary data.</text>
</comment>
<dbReference type="EC" id="3.1.3.48" evidence="2"/>
<name>A0AAE4DJQ4_9ENTR</name>
<reference evidence="8" key="1">
    <citation type="submission" date="2022-12" db="EMBL/GenBank/DDBJ databases">
        <title>NDM-1 containing novel ST 2018 Pseudenterobacter timonensis.</title>
        <authorList>
            <person name="Halder G."/>
            <person name="Mandal S."/>
            <person name="Dutta S."/>
        </authorList>
    </citation>
    <scope>NUCLEOTIDE SEQUENCE</scope>
    <source>
        <strain evidence="8">CNCI147</strain>
    </source>
</reference>
<dbReference type="PRINTS" id="PR00719">
    <property type="entry name" value="LMWPTPASE"/>
</dbReference>
<evidence type="ECO:0000256" key="4">
    <source>
        <dbReference type="ARBA" id="ARBA00022912"/>
    </source>
</evidence>
<dbReference type="SMART" id="SM00226">
    <property type="entry name" value="LMWPc"/>
    <property type="match status" value="1"/>
</dbReference>
<dbReference type="Gene3D" id="3.40.50.2300">
    <property type="match status" value="1"/>
</dbReference>
<dbReference type="Proteomes" id="UP001248822">
    <property type="component" value="Unassembled WGS sequence"/>
</dbReference>
<sequence>MAAMTFGSILVVCTGNVCRSPIGERLLRQALPQTRVASAGLAALVGEPADALARRVAELNGVSLEGHVARRLTAQVLQEYELILAMELAHLDHISRIAPACRGKALLFGQWLARREIPDPYRKSVDAFEHVFALLGSASQEWAQRLSR</sequence>
<feature type="active site" evidence="6">
    <location>
        <position position="19"/>
    </location>
</feature>
<dbReference type="GO" id="GO:0004725">
    <property type="term" value="F:protein tyrosine phosphatase activity"/>
    <property type="evidence" value="ECO:0007669"/>
    <property type="project" value="UniProtKB-EC"/>
</dbReference>
<evidence type="ECO:0000313" key="9">
    <source>
        <dbReference type="Proteomes" id="UP001248822"/>
    </source>
</evidence>
<evidence type="ECO:0000256" key="3">
    <source>
        <dbReference type="ARBA" id="ARBA00022801"/>
    </source>
</evidence>
<dbReference type="PANTHER" id="PTHR11717">
    <property type="entry name" value="LOW MOLECULAR WEIGHT PROTEIN TYROSINE PHOSPHATASE"/>
    <property type="match status" value="1"/>
</dbReference>
<gene>
    <name evidence="8" type="ORF">O7047_00980</name>
</gene>
<dbReference type="PANTHER" id="PTHR11717:SF31">
    <property type="entry name" value="LOW MOLECULAR WEIGHT PROTEIN-TYROSINE-PHOSPHATASE ETP-RELATED"/>
    <property type="match status" value="1"/>
</dbReference>
<feature type="domain" description="Phosphotyrosine protein phosphatase I" evidence="7">
    <location>
        <begin position="7"/>
        <end position="145"/>
    </location>
</feature>
<evidence type="ECO:0000259" key="7">
    <source>
        <dbReference type="SMART" id="SM00226"/>
    </source>
</evidence>
<comment type="catalytic activity">
    <reaction evidence="5">
        <text>O-phospho-L-tyrosyl-[protein] + H2O = L-tyrosyl-[protein] + phosphate</text>
        <dbReference type="Rhea" id="RHEA:10684"/>
        <dbReference type="Rhea" id="RHEA-COMP:10136"/>
        <dbReference type="Rhea" id="RHEA-COMP:20101"/>
        <dbReference type="ChEBI" id="CHEBI:15377"/>
        <dbReference type="ChEBI" id="CHEBI:43474"/>
        <dbReference type="ChEBI" id="CHEBI:46858"/>
        <dbReference type="ChEBI" id="CHEBI:61978"/>
        <dbReference type="EC" id="3.1.3.48"/>
    </reaction>
</comment>
<dbReference type="SUPFAM" id="SSF52788">
    <property type="entry name" value="Phosphotyrosine protein phosphatases I"/>
    <property type="match status" value="1"/>
</dbReference>
<proteinExistence type="inferred from homology"/>
<evidence type="ECO:0000256" key="6">
    <source>
        <dbReference type="PIRSR" id="PIRSR617867-1"/>
    </source>
</evidence>
<dbReference type="InterPro" id="IPR017867">
    <property type="entry name" value="Tyr_phospatase_low_mol_wt"/>
</dbReference>
<protein>
    <recommendedName>
        <fullName evidence="2">protein-tyrosine-phosphatase</fullName>
        <ecNumber evidence="2">3.1.3.48</ecNumber>
    </recommendedName>
</protein>
<feature type="active site" description="Nucleophile" evidence="6">
    <location>
        <position position="13"/>
    </location>
</feature>
<dbReference type="EMBL" id="JAQGEC010000001">
    <property type="protein sequence ID" value="MDR9888814.1"/>
    <property type="molecule type" value="Genomic_DNA"/>
</dbReference>
<comment type="similarity">
    <text evidence="1">Belongs to the low molecular weight phosphotyrosine protein phosphatase family.</text>
</comment>
<keyword evidence="4" id="KW-0904">Protein phosphatase</keyword>
<dbReference type="AlphaFoldDB" id="A0AAE4DJQ4"/>
<evidence type="ECO:0000256" key="5">
    <source>
        <dbReference type="ARBA" id="ARBA00051722"/>
    </source>
</evidence>
<keyword evidence="3" id="KW-0378">Hydrolase</keyword>
<dbReference type="InterPro" id="IPR036196">
    <property type="entry name" value="Ptyr_pPase_sf"/>
</dbReference>
<accession>A0AAE4DJQ4</accession>